<evidence type="ECO:0000313" key="2">
    <source>
        <dbReference type="EMBL" id="BDV42981.1"/>
    </source>
</evidence>
<dbReference type="EMBL" id="AP027151">
    <property type="protein sequence ID" value="BDV42981.1"/>
    <property type="molecule type" value="Genomic_DNA"/>
</dbReference>
<reference evidence="2 3" key="1">
    <citation type="submission" date="2022-12" db="EMBL/GenBank/DDBJ databases">
        <title>Polyphasic characterization of Geotalea uranireducens NIT-SL11 newly isolated from a complex of sewage sludge and microbially reduced graphene oxide.</title>
        <authorList>
            <person name="Xie L."/>
            <person name="Yoshida N."/>
            <person name="Meng L."/>
        </authorList>
    </citation>
    <scope>NUCLEOTIDE SEQUENCE [LARGE SCALE GENOMIC DNA]</scope>
    <source>
        <strain evidence="2 3">NIT-SL11</strain>
    </source>
</reference>
<evidence type="ECO:0000256" key="1">
    <source>
        <dbReference type="SAM" id="MobiDB-lite"/>
    </source>
</evidence>
<organism evidence="2 3">
    <name type="scientific">Geotalea uraniireducens</name>
    <dbReference type="NCBI Taxonomy" id="351604"/>
    <lineage>
        <taxon>Bacteria</taxon>
        <taxon>Pseudomonadati</taxon>
        <taxon>Thermodesulfobacteriota</taxon>
        <taxon>Desulfuromonadia</taxon>
        <taxon>Geobacterales</taxon>
        <taxon>Geobacteraceae</taxon>
        <taxon>Geotalea</taxon>
    </lineage>
</organism>
<proteinExistence type="predicted"/>
<feature type="region of interest" description="Disordered" evidence="1">
    <location>
        <begin position="72"/>
        <end position="91"/>
    </location>
</feature>
<gene>
    <name evidence="2" type="ORF">GURASL_19040</name>
</gene>
<dbReference type="Proteomes" id="UP001317705">
    <property type="component" value="Chromosome"/>
</dbReference>
<name>A0ABM8ELT3_9BACT</name>
<evidence type="ECO:0000313" key="3">
    <source>
        <dbReference type="Proteomes" id="UP001317705"/>
    </source>
</evidence>
<sequence length="91" mass="10132">MGNLWVAAWLTGGIMSELTTASSFIIRIYRADPAEPRLLTGLVEPMDGSGARIPFADLDDLACALNVLMNRQRPRRRRHPAVRHPPGRNEP</sequence>
<protein>
    <submittedName>
        <fullName evidence="2">Uncharacterized protein</fullName>
    </submittedName>
</protein>
<keyword evidence="3" id="KW-1185">Reference proteome</keyword>
<accession>A0ABM8ELT3</accession>